<dbReference type="STRING" id="1776334.APZ16_05060"/>
<comment type="caution">
    <text evidence="4">The sequence shown here is derived from an EMBL/GenBank/DDBJ whole genome shotgun (WGS) entry which is preliminary data.</text>
</comment>
<evidence type="ECO:0000256" key="1">
    <source>
        <dbReference type="ARBA" id="ARBA00022741"/>
    </source>
</evidence>
<dbReference type="Gene3D" id="3.40.50.300">
    <property type="entry name" value="P-loop containing nucleotide triphosphate hydrolases"/>
    <property type="match status" value="1"/>
</dbReference>
<dbReference type="InterPro" id="IPR014774">
    <property type="entry name" value="KaiC-like_dom"/>
</dbReference>
<dbReference type="SUPFAM" id="SSF52540">
    <property type="entry name" value="P-loop containing nucleoside triphosphate hydrolases"/>
    <property type="match status" value="1"/>
</dbReference>
<accession>A0A147JVN6</accession>
<feature type="domain" description="KaiC" evidence="3">
    <location>
        <begin position="1"/>
        <end position="232"/>
    </location>
</feature>
<dbReference type="GO" id="GO:0005524">
    <property type="term" value="F:ATP binding"/>
    <property type="evidence" value="ECO:0007669"/>
    <property type="project" value="UniProtKB-KW"/>
</dbReference>
<evidence type="ECO:0000256" key="2">
    <source>
        <dbReference type="ARBA" id="ARBA00022840"/>
    </source>
</evidence>
<reference evidence="4 5" key="1">
    <citation type="journal article" date="2016" name="Nat. Microbiol.">
        <title>Genomic inference of the metabolism of cosmopolitan subsurface Archaea, Hadesarchaea.</title>
        <authorList>
            <person name="Baker B.J."/>
            <person name="Saw J.H."/>
            <person name="Lind A.E."/>
            <person name="Lazar C.S."/>
            <person name="Hinrichs K.-U."/>
            <person name="Teske A.P."/>
            <person name="Ettema T.J."/>
        </authorList>
    </citation>
    <scope>NUCLEOTIDE SEQUENCE [LARGE SCALE GENOMIC DNA]</scope>
</reference>
<protein>
    <recommendedName>
        <fullName evidence="3">KaiC domain-containing protein</fullName>
    </recommendedName>
</protein>
<dbReference type="PROSITE" id="PS51146">
    <property type="entry name" value="KAIC"/>
    <property type="match status" value="1"/>
</dbReference>
<proteinExistence type="predicted"/>
<evidence type="ECO:0000259" key="3">
    <source>
        <dbReference type="PROSITE" id="PS51146"/>
    </source>
</evidence>
<evidence type="ECO:0000313" key="4">
    <source>
        <dbReference type="EMBL" id="KUO40555.1"/>
    </source>
</evidence>
<organism evidence="4 5">
    <name type="scientific">Hadarchaeum yellowstonense</name>
    <dbReference type="NCBI Taxonomy" id="1776334"/>
    <lineage>
        <taxon>Archaea</taxon>
        <taxon>Methanobacteriati</taxon>
        <taxon>Candidatus Hadarchaeota</taxon>
        <taxon>Candidatus Hadarchaeia</taxon>
        <taxon>Candidatus Hadarchaeales</taxon>
        <taxon>Candidatus Hadarchaeaceae</taxon>
        <taxon>Candidatus Hadarchaeum</taxon>
    </lineage>
</organism>
<keyword evidence="2" id="KW-0067">ATP-binding</keyword>
<dbReference type="InterPro" id="IPR010624">
    <property type="entry name" value="KaiC_dom"/>
</dbReference>
<name>A0A147JVN6_HADYE</name>
<dbReference type="Pfam" id="PF06745">
    <property type="entry name" value="ATPase"/>
    <property type="match status" value="1"/>
</dbReference>
<dbReference type="AlphaFoldDB" id="A0A147JVN6"/>
<sequence length="232" mass="26783">MLRDSIRGLDNVLKNDIPPGYVVLVTGGVGSMKSSFVYSVLSSYLSRHRDEFGVYVTLEESRESHLRNMESLGIKKPEHLQIFDYQDIRREWREEEPSLNMVSITEDVIKFYKEEMKEKFTVFCLDSLNALQTLAKTDNLRRESYHFFNLLRDSGLTSFIIQEAQTSGEGRSHIPESYLADGVIELGVIETPELVTRYIQVRKMRACRHSMKKHQLVVNEGGLEVLGPVYER</sequence>
<keyword evidence="1" id="KW-0547">Nucleotide-binding</keyword>
<dbReference type="EMBL" id="LQMQ01000039">
    <property type="protein sequence ID" value="KUO40555.1"/>
    <property type="molecule type" value="Genomic_DNA"/>
</dbReference>
<dbReference type="Proteomes" id="UP000074294">
    <property type="component" value="Unassembled WGS sequence"/>
</dbReference>
<evidence type="ECO:0000313" key="5">
    <source>
        <dbReference type="Proteomes" id="UP000074294"/>
    </source>
</evidence>
<gene>
    <name evidence="4" type="ORF">APZ16_05060</name>
</gene>
<dbReference type="PANTHER" id="PTHR43637">
    <property type="entry name" value="UPF0273 PROTEIN TM_0370"/>
    <property type="match status" value="1"/>
</dbReference>
<dbReference type="InterPro" id="IPR027417">
    <property type="entry name" value="P-loop_NTPase"/>
</dbReference>